<protein>
    <recommendedName>
        <fullName evidence="1">DUF3291 domain-containing protein</fullName>
    </recommendedName>
</protein>
<gene>
    <name evidence="2" type="ORF">BBK82_13030</name>
</gene>
<dbReference type="InterPro" id="IPR021708">
    <property type="entry name" value="DUF3291"/>
</dbReference>
<dbReference type="Pfam" id="PF11695">
    <property type="entry name" value="DUF3291"/>
    <property type="match status" value="1"/>
</dbReference>
<proteinExistence type="predicted"/>
<organism evidence="2 3">
    <name type="scientific">Lentzea guizhouensis</name>
    <dbReference type="NCBI Taxonomy" id="1586287"/>
    <lineage>
        <taxon>Bacteria</taxon>
        <taxon>Bacillati</taxon>
        <taxon>Actinomycetota</taxon>
        <taxon>Actinomycetes</taxon>
        <taxon>Pseudonocardiales</taxon>
        <taxon>Pseudonocardiaceae</taxon>
        <taxon>Lentzea</taxon>
    </lineage>
</organism>
<dbReference type="STRING" id="1586287.BBK82_13030"/>
<dbReference type="KEGG" id="led:BBK82_13030"/>
<name>A0A1B2HGN2_9PSEU</name>
<dbReference type="InterPro" id="IPR011008">
    <property type="entry name" value="Dimeric_a/b-barrel"/>
</dbReference>
<dbReference type="AlphaFoldDB" id="A0A1B2HGN2"/>
<dbReference type="OrthoDB" id="2376237at2"/>
<keyword evidence="3" id="KW-1185">Reference proteome</keyword>
<dbReference type="Proteomes" id="UP000093053">
    <property type="component" value="Chromosome"/>
</dbReference>
<dbReference type="SUPFAM" id="SSF54909">
    <property type="entry name" value="Dimeric alpha+beta barrel"/>
    <property type="match status" value="1"/>
</dbReference>
<evidence type="ECO:0000313" key="2">
    <source>
        <dbReference type="EMBL" id="ANZ36859.1"/>
    </source>
</evidence>
<evidence type="ECO:0000259" key="1">
    <source>
        <dbReference type="Pfam" id="PF11695"/>
    </source>
</evidence>
<dbReference type="RefSeq" id="WP_065915257.1">
    <property type="nucleotide sequence ID" value="NZ_CP016793.1"/>
</dbReference>
<feature type="domain" description="DUF3291" evidence="1">
    <location>
        <begin position="5"/>
        <end position="142"/>
    </location>
</feature>
<reference evidence="2 3" key="1">
    <citation type="submission" date="2016-07" db="EMBL/GenBank/DDBJ databases">
        <title>Complete genome sequence of the Lentzea guizhouensis DHS C013.</title>
        <authorList>
            <person name="Cao C."/>
        </authorList>
    </citation>
    <scope>NUCLEOTIDE SEQUENCE [LARGE SCALE GENOMIC DNA]</scope>
    <source>
        <strain evidence="2 3">DHS C013</strain>
    </source>
</reference>
<evidence type="ECO:0000313" key="3">
    <source>
        <dbReference type="Proteomes" id="UP000093053"/>
    </source>
</evidence>
<accession>A0A1B2HGN2</accession>
<dbReference type="EMBL" id="CP016793">
    <property type="protein sequence ID" value="ANZ36859.1"/>
    <property type="molecule type" value="Genomic_DNA"/>
</dbReference>
<sequence>MNLELAQVNISRLLAPLDSPQLAEFVAALDPVNAVADTAPGFRWRLQNEDGNATALRVFDDDWLIVNMSVWESPQALLDYVYGEAHRAVLRGRRQWFHAPAEAMTALWWVPAGHRPSITEAEERLVHLRAHGPTSEAFTLKQIYDPTSA</sequence>